<proteinExistence type="inferred from homology"/>
<keyword evidence="2" id="KW-1133">Transmembrane helix</keyword>
<dbReference type="SUPFAM" id="SSF53335">
    <property type="entry name" value="S-adenosyl-L-methionine-dependent methyltransferases"/>
    <property type="match status" value="1"/>
</dbReference>
<dbReference type="Proteomes" id="UP000886803">
    <property type="component" value="Unassembled WGS sequence"/>
</dbReference>
<feature type="domain" description="Polysaccharide biosynthesis protein CapD-like" evidence="3">
    <location>
        <begin position="311"/>
        <end position="596"/>
    </location>
</feature>
<dbReference type="InterPro" id="IPR003869">
    <property type="entry name" value="Polysac_CapD-like"/>
</dbReference>
<dbReference type="SUPFAM" id="SSF51735">
    <property type="entry name" value="NAD(P)-binding Rossmann-fold domains"/>
    <property type="match status" value="1"/>
</dbReference>
<name>A0A9D2M815_9FIRM</name>
<evidence type="ECO:0000259" key="3">
    <source>
        <dbReference type="Pfam" id="PF02719"/>
    </source>
</evidence>
<evidence type="ECO:0000256" key="1">
    <source>
        <dbReference type="ARBA" id="ARBA00007430"/>
    </source>
</evidence>
<dbReference type="InterPro" id="IPR036291">
    <property type="entry name" value="NAD(P)-bd_dom_sf"/>
</dbReference>
<evidence type="ECO:0000256" key="2">
    <source>
        <dbReference type="SAM" id="Phobius"/>
    </source>
</evidence>
<gene>
    <name evidence="4" type="ORF">H9945_08550</name>
</gene>
<dbReference type="PANTHER" id="PTHR43318:SF1">
    <property type="entry name" value="POLYSACCHARIDE BIOSYNTHESIS PROTEIN EPSC-RELATED"/>
    <property type="match status" value="1"/>
</dbReference>
<dbReference type="Pfam" id="PF02719">
    <property type="entry name" value="Polysacc_synt_2"/>
    <property type="match status" value="1"/>
</dbReference>
<dbReference type="InterPro" id="IPR051203">
    <property type="entry name" value="Polysaccharide_Synthase-Rel"/>
</dbReference>
<dbReference type="AlphaFoldDB" id="A0A9D2M815"/>
<feature type="transmembrane region" description="Helical" evidence="2">
    <location>
        <begin position="16"/>
        <end position="38"/>
    </location>
</feature>
<accession>A0A9D2M815</accession>
<dbReference type="PANTHER" id="PTHR43318">
    <property type="entry name" value="UDP-N-ACETYLGLUCOSAMINE 4,6-DEHYDRATASE"/>
    <property type="match status" value="1"/>
</dbReference>
<feature type="transmembrane region" description="Helical" evidence="2">
    <location>
        <begin position="122"/>
        <end position="145"/>
    </location>
</feature>
<reference evidence="4" key="1">
    <citation type="journal article" date="2021" name="PeerJ">
        <title>Extensive microbial diversity within the chicken gut microbiome revealed by metagenomics and culture.</title>
        <authorList>
            <person name="Gilroy R."/>
            <person name="Ravi A."/>
            <person name="Getino M."/>
            <person name="Pursley I."/>
            <person name="Horton D.L."/>
            <person name="Alikhan N.F."/>
            <person name="Baker D."/>
            <person name="Gharbi K."/>
            <person name="Hall N."/>
            <person name="Watson M."/>
            <person name="Adriaenssens E.M."/>
            <person name="Foster-Nyarko E."/>
            <person name="Jarju S."/>
            <person name="Secka A."/>
            <person name="Antonio M."/>
            <person name="Oren A."/>
            <person name="Chaudhuri R.R."/>
            <person name="La Ragione R."/>
            <person name="Hildebrand F."/>
            <person name="Pallen M.J."/>
        </authorList>
    </citation>
    <scope>NUCLEOTIDE SEQUENCE</scope>
    <source>
        <strain evidence="4">ChiBcec8-13705</strain>
    </source>
</reference>
<keyword evidence="2" id="KW-0812">Transmembrane</keyword>
<dbReference type="Gene3D" id="3.40.50.720">
    <property type="entry name" value="NAD(P)-binding Rossmann-like Domain"/>
    <property type="match status" value="2"/>
</dbReference>
<dbReference type="Pfam" id="PF13727">
    <property type="entry name" value="CoA_binding_3"/>
    <property type="match status" value="1"/>
</dbReference>
<dbReference type="CDD" id="cd05237">
    <property type="entry name" value="UDP_invert_4-6DH_SDR_e"/>
    <property type="match status" value="1"/>
</dbReference>
<protein>
    <submittedName>
        <fullName evidence="4">Polysaccharide biosynthesis protein</fullName>
    </submittedName>
</protein>
<feature type="transmembrane region" description="Helical" evidence="2">
    <location>
        <begin position="95"/>
        <end position="116"/>
    </location>
</feature>
<comment type="similarity">
    <text evidence="1">Belongs to the polysaccharide synthase family.</text>
</comment>
<feature type="transmembrane region" description="Helical" evidence="2">
    <location>
        <begin position="58"/>
        <end position="83"/>
    </location>
</feature>
<organism evidence="4 5">
    <name type="scientific">Candidatus Gemmiger avicola</name>
    <dbReference type="NCBI Taxonomy" id="2838605"/>
    <lineage>
        <taxon>Bacteria</taxon>
        <taxon>Bacillati</taxon>
        <taxon>Bacillota</taxon>
        <taxon>Clostridia</taxon>
        <taxon>Eubacteriales</taxon>
        <taxon>Gemmiger</taxon>
    </lineage>
</organism>
<keyword evidence="2" id="KW-0472">Membrane</keyword>
<dbReference type="InterPro" id="IPR029063">
    <property type="entry name" value="SAM-dependent_MTases_sf"/>
</dbReference>
<sequence length="676" mass="75058">MKPSNEQLIKGLPRRILLMLLDCALIVLCFYLSIVLRYDDAATLAAQNIIDTPSREAVITAMTPMLIYILPIYMVVYWFGGLYEIMWEYAGMRDLARLLCLSGLATGFIMLFDMLVRGSRGISGSVLIIAGLLNTAAVAGIRFLWRLVRAVKASWQTHDQDRGRRNAAPLLIVGAGNAGAWAVNLCKSKNASFGNPVAIVDDDLTKKNLRVQGVPVRGTISDIPELVRKYHIMEIVIAITTLKGDRLREVINLCNSTHCRVRMLNDPQAVDESGKPVVAGLRELNTADFLSRDEIQLNNAQIAEYLHDKIVLVTGGGGSIGSELCRQIMRYSPRQLLIFDIYENCAYELEMELHSKYGTDAPIVTLIGSIRDKHRLDEVFETYHPSVVFHAAAHKHVPLMELSPAEAVKNNVFGTKNLLTSAAEHDVERFVQLSTDKAVNPTNVMGCTKRICEMLIQTYASHTSMRCMAVRFGNVLGSHGSVIPLFEEQIKRGGPVTITHPDIVRYFMTIPEAAQLVLQAGGLAKSGSIYVLDMGEPVRIMDLATRLIRFYGYEPGVDIPIEITGLRPGEKLYEELMLDSEQDKMIRTAHNKIFIAPPMQIDLARFYTELQHLQQCAENNDESVVGALMQIVGQYHPNRKVNEDHTVSAARGNTQILDKNAVAQAVAKAEADSREG</sequence>
<evidence type="ECO:0000313" key="5">
    <source>
        <dbReference type="Proteomes" id="UP000886803"/>
    </source>
</evidence>
<comment type="caution">
    <text evidence="4">The sequence shown here is derived from an EMBL/GenBank/DDBJ whole genome shotgun (WGS) entry which is preliminary data.</text>
</comment>
<evidence type="ECO:0000313" key="4">
    <source>
        <dbReference type="EMBL" id="HJB42534.1"/>
    </source>
</evidence>
<dbReference type="EMBL" id="DWYG01000144">
    <property type="protein sequence ID" value="HJB42534.1"/>
    <property type="molecule type" value="Genomic_DNA"/>
</dbReference>
<reference evidence="4" key="2">
    <citation type="submission" date="2021-04" db="EMBL/GenBank/DDBJ databases">
        <authorList>
            <person name="Gilroy R."/>
        </authorList>
    </citation>
    <scope>NUCLEOTIDE SEQUENCE</scope>
    <source>
        <strain evidence="4">ChiBcec8-13705</strain>
    </source>
</reference>